<dbReference type="EMBL" id="KV918847">
    <property type="protein sequence ID" value="OSX77073.1"/>
    <property type="molecule type" value="Genomic_DNA"/>
</dbReference>
<sequence length="754" mass="80578">MGASGAVSDGNGPDTAAYGLRWRPPSADAGYVPGVDNPKRAEHAIVAALQAARAGDKQAPRIGVCSIGGTGKTSAGVGVAACEWVHTRYTKGTTWVQLDASSTLQTIAEAVVSLVHHICGGAAAKQLAALTADEDFVEVAAAYVCSVRVANAAELLVVIDDVTYENRGLLRQLLRLIPSVTPVLFTTRSEAVVMSVPDATLISIDALPTEDARLVLTKAAGLSVELRAVQFSASEQPGWVDRVLRMTACHALSLAIVGSMIRDRGGAWRTVVDALEQRWMDPDFGFSDDDSPRPSVRAVLDVSLGLLPDGVFHDAFAALGVLPVHAPLPVLTRLWRTLLGRSAVTSEQLAQQQSDTSNDSVRLLVDVLVRAGLLRRDVNKVSGELIGVILHPVVGQYALSLLGNAAAATHQRVVDDYMSGVTVDGLDAHGWRRLPFWEVPDDGYWFDHVVRHVAAAGDPCGLVSVVDPVWQAERVRVSSPLAFQADLEVVLPALTAVVDNTASKTTRSPVLLSRMHATVAQAHTKRIADNRRDNIEVAMAHWDEALALVNRLEVPTLWADWQAGRGRAYRARVCGARAANLESAIACYWLALEVHTREAAPLAWAETQINLGCALVNRVAEDKADNMEAAIACHRAALTVRTREAAPHKWATVQNSLGAAYRRPHPRRQGHQRGGGNHLLPPGARGAHPVGGATAVGQDPVQPRNCVLRPAGRRQGVQHRVVHRMLQRRANRANATGGTAQVGGHPKPPGQGAP</sequence>
<evidence type="ECO:0008006" key="4">
    <source>
        <dbReference type="Google" id="ProtNLM"/>
    </source>
</evidence>
<proteinExistence type="predicted"/>
<name>A0A1X6P8X5_PORUM</name>
<gene>
    <name evidence="2" type="ORF">BU14_0164s0033</name>
</gene>
<dbReference type="SUPFAM" id="SSF48452">
    <property type="entry name" value="TPR-like"/>
    <property type="match status" value="1"/>
</dbReference>
<protein>
    <recommendedName>
        <fullName evidence="4">NB-ARC domain-containing protein</fullName>
    </recommendedName>
</protein>
<organism evidence="2 3">
    <name type="scientific">Porphyra umbilicalis</name>
    <name type="common">Purple laver</name>
    <name type="synonym">Red alga</name>
    <dbReference type="NCBI Taxonomy" id="2786"/>
    <lineage>
        <taxon>Eukaryota</taxon>
        <taxon>Rhodophyta</taxon>
        <taxon>Bangiophyceae</taxon>
        <taxon>Bangiales</taxon>
        <taxon>Bangiaceae</taxon>
        <taxon>Porphyra</taxon>
    </lineage>
</organism>
<dbReference type="Gene3D" id="3.40.50.300">
    <property type="entry name" value="P-loop containing nucleotide triphosphate hydrolases"/>
    <property type="match status" value="1"/>
</dbReference>
<dbReference type="Proteomes" id="UP000218209">
    <property type="component" value="Unassembled WGS sequence"/>
</dbReference>
<feature type="region of interest" description="Disordered" evidence="1">
    <location>
        <begin position="663"/>
        <end position="704"/>
    </location>
</feature>
<reference evidence="2 3" key="1">
    <citation type="submission" date="2017-03" db="EMBL/GenBank/DDBJ databases">
        <title>WGS assembly of Porphyra umbilicalis.</title>
        <authorList>
            <person name="Brawley S.H."/>
            <person name="Blouin N.A."/>
            <person name="Ficko-Blean E."/>
            <person name="Wheeler G.L."/>
            <person name="Lohr M."/>
            <person name="Goodson H.V."/>
            <person name="Jenkins J.W."/>
            <person name="Blaby-Haas C.E."/>
            <person name="Helliwell K.E."/>
            <person name="Chan C."/>
            <person name="Marriage T."/>
            <person name="Bhattacharya D."/>
            <person name="Klein A.S."/>
            <person name="Badis Y."/>
            <person name="Brodie J."/>
            <person name="Cao Y."/>
            <person name="Collen J."/>
            <person name="Dittami S.M."/>
            <person name="Gachon C.M."/>
            <person name="Green B.R."/>
            <person name="Karpowicz S."/>
            <person name="Kim J.W."/>
            <person name="Kudahl U."/>
            <person name="Lin S."/>
            <person name="Michel G."/>
            <person name="Mittag M."/>
            <person name="Olson B.J."/>
            <person name="Pangilinan J."/>
            <person name="Peng Y."/>
            <person name="Qiu H."/>
            <person name="Shu S."/>
            <person name="Singer J.T."/>
            <person name="Smith A.G."/>
            <person name="Sprecher B.N."/>
            <person name="Wagner V."/>
            <person name="Wang W."/>
            <person name="Wang Z.-Y."/>
            <person name="Yan J."/>
            <person name="Yarish C."/>
            <person name="Zoeuner-Riek S."/>
            <person name="Zhuang Y."/>
            <person name="Zou Y."/>
            <person name="Lindquist E.A."/>
            <person name="Grimwood J."/>
            <person name="Barry K."/>
            <person name="Rokhsar D.S."/>
            <person name="Schmutz J."/>
            <person name="Stiller J.W."/>
            <person name="Grossman A.R."/>
            <person name="Prochnik S.E."/>
        </authorList>
    </citation>
    <scope>NUCLEOTIDE SEQUENCE [LARGE SCALE GENOMIC DNA]</scope>
    <source>
        <strain evidence="2">4086291</strain>
    </source>
</reference>
<evidence type="ECO:0000313" key="2">
    <source>
        <dbReference type="EMBL" id="OSX77073.1"/>
    </source>
</evidence>
<keyword evidence="3" id="KW-1185">Reference proteome</keyword>
<evidence type="ECO:0000313" key="3">
    <source>
        <dbReference type="Proteomes" id="UP000218209"/>
    </source>
</evidence>
<dbReference type="SUPFAM" id="SSF52540">
    <property type="entry name" value="P-loop containing nucleoside triphosphate hydrolases"/>
    <property type="match status" value="1"/>
</dbReference>
<dbReference type="InterPro" id="IPR011990">
    <property type="entry name" value="TPR-like_helical_dom_sf"/>
</dbReference>
<dbReference type="InterPro" id="IPR027417">
    <property type="entry name" value="P-loop_NTPase"/>
</dbReference>
<evidence type="ECO:0000256" key="1">
    <source>
        <dbReference type="SAM" id="MobiDB-lite"/>
    </source>
</evidence>
<accession>A0A1X6P8X5</accession>
<feature type="region of interest" description="Disordered" evidence="1">
    <location>
        <begin position="731"/>
        <end position="754"/>
    </location>
</feature>
<dbReference type="Gene3D" id="1.25.40.10">
    <property type="entry name" value="Tetratricopeptide repeat domain"/>
    <property type="match status" value="1"/>
</dbReference>
<dbReference type="AlphaFoldDB" id="A0A1X6P8X5"/>